<feature type="transmembrane region" description="Helical" evidence="2">
    <location>
        <begin position="93"/>
        <end position="126"/>
    </location>
</feature>
<feature type="transmembrane region" description="Helical" evidence="2">
    <location>
        <begin position="20"/>
        <end position="39"/>
    </location>
</feature>
<comment type="caution">
    <text evidence="4">The sequence shown here is derived from an EMBL/GenBank/DDBJ whole genome shotgun (WGS) entry which is preliminary data.</text>
</comment>
<dbReference type="Pfam" id="PF10110">
    <property type="entry name" value="GPDPase_memb"/>
    <property type="match status" value="1"/>
</dbReference>
<dbReference type="RefSeq" id="WP_167047050.1">
    <property type="nucleotide sequence ID" value="NZ_JAAOZB010000001.1"/>
</dbReference>
<dbReference type="EMBL" id="JACGWY010000002">
    <property type="protein sequence ID" value="MBA8816628.1"/>
    <property type="molecule type" value="Genomic_DNA"/>
</dbReference>
<feature type="compositionally biased region" description="Low complexity" evidence="1">
    <location>
        <begin position="384"/>
        <end position="397"/>
    </location>
</feature>
<feature type="region of interest" description="Disordered" evidence="1">
    <location>
        <begin position="352"/>
        <end position="404"/>
    </location>
</feature>
<evidence type="ECO:0000313" key="5">
    <source>
        <dbReference type="Proteomes" id="UP000526083"/>
    </source>
</evidence>
<feature type="transmembrane region" description="Helical" evidence="2">
    <location>
        <begin position="181"/>
        <end position="211"/>
    </location>
</feature>
<sequence>MTSPSGNAYPAWTPASRPGIVPLHPLSFGTILGKSFVALRHNPRVLLGFALCVQIAAYVVVTIIVGAIAIASFSRLDTMPFGEDYDAVFLGSIVITAAAGIVLGLAAGALSVIVQAVVVAEVAYAAVAEKRTLRVLWAQIKPVFWRLIGYSALVLAALIVVFVVLAAGIVALGFLALPLSIALGVVLVLASIPLWLWLSTKLVIVPAAIILENATVRGAIARSWRLIRGRFWAALGVIVLISLMFSVLAQVASAPFSIVQFAISTILTPTGDPEPSAIIAIVISSVLAQVVALLIQSVALVVQSTAASLIYLDVRMRREGLDLDLLAYTERRDNGETGLPDPFRQNVGRELPRASAPAAFATPAMPPPPYVPPAPSAPTPSAPAPSSWTAPGAASPPKDGPPEA</sequence>
<evidence type="ECO:0000256" key="1">
    <source>
        <dbReference type="SAM" id="MobiDB-lite"/>
    </source>
</evidence>
<keyword evidence="2" id="KW-1133">Transmembrane helix</keyword>
<evidence type="ECO:0000256" key="2">
    <source>
        <dbReference type="SAM" id="Phobius"/>
    </source>
</evidence>
<dbReference type="InterPro" id="IPR018476">
    <property type="entry name" value="GlyceroP-diester-Pdiesterase_M"/>
</dbReference>
<evidence type="ECO:0000259" key="3">
    <source>
        <dbReference type="Pfam" id="PF10110"/>
    </source>
</evidence>
<feature type="transmembrane region" description="Helical" evidence="2">
    <location>
        <begin position="46"/>
        <end position="73"/>
    </location>
</feature>
<reference evidence="4 5" key="1">
    <citation type="submission" date="2020-07" db="EMBL/GenBank/DDBJ databases">
        <title>Sequencing the genomes of 1000 actinobacteria strains.</title>
        <authorList>
            <person name="Klenk H.-P."/>
        </authorList>
    </citation>
    <scope>NUCLEOTIDE SEQUENCE [LARGE SCALE GENOMIC DNA]</scope>
    <source>
        <strain evidence="4 5">DSM 27576</strain>
    </source>
</reference>
<feature type="transmembrane region" description="Helical" evidence="2">
    <location>
        <begin position="231"/>
        <end position="258"/>
    </location>
</feature>
<name>A0A7W3PLX7_9MICO</name>
<feature type="compositionally biased region" description="Low complexity" evidence="1">
    <location>
        <begin position="353"/>
        <end position="363"/>
    </location>
</feature>
<dbReference type="AlphaFoldDB" id="A0A7W3PLX7"/>
<dbReference type="Proteomes" id="UP000526083">
    <property type="component" value="Unassembled WGS sequence"/>
</dbReference>
<protein>
    <recommendedName>
        <fullName evidence="3">Glycerophosphoryl diester phosphodiesterase membrane domain-containing protein</fullName>
    </recommendedName>
</protein>
<evidence type="ECO:0000313" key="4">
    <source>
        <dbReference type="EMBL" id="MBA8816628.1"/>
    </source>
</evidence>
<feature type="domain" description="Glycerophosphoryl diester phosphodiesterase membrane" evidence="3">
    <location>
        <begin position="186"/>
        <end position="300"/>
    </location>
</feature>
<accession>A0A7W3PLX7</accession>
<feature type="transmembrane region" description="Helical" evidence="2">
    <location>
        <begin position="147"/>
        <end position="175"/>
    </location>
</feature>
<gene>
    <name evidence="4" type="ORF">FHX48_001701</name>
</gene>
<keyword evidence="2" id="KW-0812">Transmembrane</keyword>
<proteinExistence type="predicted"/>
<keyword evidence="5" id="KW-1185">Reference proteome</keyword>
<keyword evidence="2" id="KW-0472">Membrane</keyword>
<feature type="transmembrane region" description="Helical" evidence="2">
    <location>
        <begin position="278"/>
        <end position="311"/>
    </location>
</feature>
<feature type="compositionally biased region" description="Pro residues" evidence="1">
    <location>
        <begin position="364"/>
        <end position="383"/>
    </location>
</feature>
<organism evidence="4 5">
    <name type="scientific">Microbacterium halimionae</name>
    <dbReference type="NCBI Taxonomy" id="1526413"/>
    <lineage>
        <taxon>Bacteria</taxon>
        <taxon>Bacillati</taxon>
        <taxon>Actinomycetota</taxon>
        <taxon>Actinomycetes</taxon>
        <taxon>Micrococcales</taxon>
        <taxon>Microbacteriaceae</taxon>
        <taxon>Microbacterium</taxon>
    </lineage>
</organism>